<gene>
    <name evidence="2" type="ORF">HHU12_09815</name>
</gene>
<organism evidence="2 3">
    <name type="scientific">Flammeovirga aprica JL-4</name>
    <dbReference type="NCBI Taxonomy" id="694437"/>
    <lineage>
        <taxon>Bacteria</taxon>
        <taxon>Pseudomonadati</taxon>
        <taxon>Bacteroidota</taxon>
        <taxon>Cytophagia</taxon>
        <taxon>Cytophagales</taxon>
        <taxon>Flammeovirgaceae</taxon>
        <taxon>Flammeovirga</taxon>
    </lineage>
</organism>
<accession>A0A7X9P2R3</accession>
<dbReference type="Proteomes" id="UP000576082">
    <property type="component" value="Unassembled WGS sequence"/>
</dbReference>
<dbReference type="AlphaFoldDB" id="A0A7X9P2R3"/>
<feature type="domain" description="SusE outer membrane protein" evidence="1">
    <location>
        <begin position="45"/>
        <end position="112"/>
    </location>
</feature>
<dbReference type="CDD" id="cd12956">
    <property type="entry name" value="CBM_SusE-F_like"/>
    <property type="match status" value="1"/>
</dbReference>
<protein>
    <recommendedName>
        <fullName evidence="1">SusE outer membrane protein domain-containing protein</fullName>
    </recommendedName>
</protein>
<dbReference type="Gene3D" id="2.60.40.3620">
    <property type="match status" value="3"/>
</dbReference>
<reference evidence="2 3" key="1">
    <citation type="submission" date="2020-04" db="EMBL/GenBank/DDBJ databases">
        <title>Flammeovirga sp. SR4, a novel species isolated from seawater.</title>
        <authorList>
            <person name="Wang X."/>
        </authorList>
    </citation>
    <scope>NUCLEOTIDE SEQUENCE [LARGE SCALE GENOMIC DNA]</scope>
    <source>
        <strain evidence="2 3">ATCC 23126</strain>
    </source>
</reference>
<dbReference type="InterPro" id="IPR025970">
    <property type="entry name" value="SusE"/>
</dbReference>
<keyword evidence="3" id="KW-1185">Reference proteome</keyword>
<evidence type="ECO:0000259" key="1">
    <source>
        <dbReference type="Pfam" id="PF14292"/>
    </source>
</evidence>
<comment type="caution">
    <text evidence="2">The sequence shown here is derived from an EMBL/GenBank/DDBJ whole genome shotgun (WGS) entry which is preliminary data.</text>
</comment>
<evidence type="ECO:0000313" key="3">
    <source>
        <dbReference type="Proteomes" id="UP000576082"/>
    </source>
</evidence>
<proteinExistence type="predicted"/>
<sequence length="661" mass="72616">MKKALSILTILLTLFSCHERELTHIGYPEDYVSPEFTKGPDGELYVFTKETAGDVFETLEWSPASFGAKTEHNYQIMASIEGYDAVEVVTLVNGSATQVEISQKEMNDAIMKITGVLSEGMVVEENVDLGIRAFIGDFPTGTGVVSSTKQVVANIFPYFTPTLPSNKIFVRGDHQDWAENDETTILGSVEEEGGPYNGYMYLNNEFKICAGPTWGDPAYGQKGDWESDGNGFSTAIAGDGENIKVTPGPGMFFMSSNGSSTLMIEPLTFKLKGSAIPGGEIVMDYDQTNRYLYANVDFVDGSFTFYANNDHNLGKGEADGVTENNGEPIEVKAGTRMIVLDLKNPGTYIYFYRGAVEITAPEMAPLTITDYVLTKDDKDQSIETISWSESVYGDETLEKYQVLLGSQVMYEGVDLSVTLTVEELNAAALKDGGEADKATKHGVKVVAIFAEGSKLESELQEINITPYQAFASEIYVSGDFNDWKHNDDDVVNLDNPEGDYSNWFWMPEGGFKFTSLPNFDGTNYGYESDGVLSTTGGNIPVDAENHYSLKMNPEKLTYELEALEWGLIGDAVKGGGGWETDTPLTFDVATKTWYKEVELVAGANFKFRANNNWDHNLGLTDVDGEVGRDGGDLSVEVADVYTVTLTYDSDARKFTYTIVKK</sequence>
<dbReference type="EMBL" id="JABANE010000021">
    <property type="protein sequence ID" value="NME68255.1"/>
    <property type="molecule type" value="Genomic_DNA"/>
</dbReference>
<dbReference type="RefSeq" id="WP_169656564.1">
    <property type="nucleotide sequence ID" value="NZ_JABANE010000021.1"/>
</dbReference>
<evidence type="ECO:0000313" key="2">
    <source>
        <dbReference type="EMBL" id="NME68255.1"/>
    </source>
</evidence>
<dbReference type="Pfam" id="PF14292">
    <property type="entry name" value="SusE"/>
    <property type="match status" value="1"/>
</dbReference>
<dbReference type="PROSITE" id="PS51257">
    <property type="entry name" value="PROKAR_LIPOPROTEIN"/>
    <property type="match status" value="1"/>
</dbReference>
<name>A0A7X9P2R3_9BACT</name>